<dbReference type="RefSeq" id="WP_092561445.1">
    <property type="nucleotide sequence ID" value="NZ_FNQV01000002.1"/>
</dbReference>
<proteinExistence type="predicted"/>
<dbReference type="InterPro" id="IPR025447">
    <property type="entry name" value="DUF4192"/>
</dbReference>
<keyword evidence="2" id="KW-1185">Reference proteome</keyword>
<accession>A0A1H3WCQ0</accession>
<dbReference type="OrthoDB" id="4954868at2"/>
<sequence length="343" mass="37051">METTQFTALSSADKRDLLISASSTLPYALGYFPEDSFIVIGLNCSHGTDVLIGPVARLDLDDIAQMWPRELADTLQPIMRFPLAACLVVVTTEHIARLSDAIDVACAEIDRKLAVIGTVVIDDTDVVVNDDEGGHSSISRTMWESTPEVMRMVVEGRTTQDSLDSFALPEPSAAAVSDGPEAGEFEPSQLRTFWSAIEQGVASREMHVALACAMLDRVTRDTVIASLIERGDSVPSFVGYSKERINEACIAGPPRSTKDFHHAYGVFARLAHHVRGPLHAAMCGIAGYLSWYAGDGVRARILTDQCLATDANYSLALLVRAALSVGMPPPWKVGEQEAFRAAS</sequence>
<protein>
    <recommendedName>
        <fullName evidence="3">DUF4192 domain-containing protein</fullName>
    </recommendedName>
</protein>
<evidence type="ECO:0000313" key="2">
    <source>
        <dbReference type="Proteomes" id="UP000199288"/>
    </source>
</evidence>
<dbReference type="Pfam" id="PF13830">
    <property type="entry name" value="DUF4192"/>
    <property type="match status" value="2"/>
</dbReference>
<dbReference type="AlphaFoldDB" id="A0A1H3WCQ0"/>
<evidence type="ECO:0008006" key="3">
    <source>
        <dbReference type="Google" id="ProtNLM"/>
    </source>
</evidence>
<dbReference type="EMBL" id="FNQV01000002">
    <property type="protein sequence ID" value="SDZ84889.1"/>
    <property type="molecule type" value="Genomic_DNA"/>
</dbReference>
<gene>
    <name evidence="1" type="ORF">SAMN02910418_00387</name>
</gene>
<dbReference type="Proteomes" id="UP000199288">
    <property type="component" value="Unassembled WGS sequence"/>
</dbReference>
<organism evidence="1 2">
    <name type="scientific">Bowdeniella nasicola</name>
    <dbReference type="NCBI Taxonomy" id="208480"/>
    <lineage>
        <taxon>Bacteria</taxon>
        <taxon>Bacillati</taxon>
        <taxon>Actinomycetota</taxon>
        <taxon>Actinomycetes</taxon>
        <taxon>Actinomycetales</taxon>
        <taxon>Actinomycetaceae</taxon>
        <taxon>Bowdeniella</taxon>
    </lineage>
</organism>
<name>A0A1H3WCQ0_9ACTO</name>
<reference evidence="2" key="1">
    <citation type="submission" date="2016-10" db="EMBL/GenBank/DDBJ databases">
        <authorList>
            <person name="Varghese N."/>
            <person name="Submissions S."/>
        </authorList>
    </citation>
    <scope>NUCLEOTIDE SEQUENCE [LARGE SCALE GENOMIC DNA]</scope>
    <source>
        <strain evidence="2">KPR-1</strain>
    </source>
</reference>
<evidence type="ECO:0000313" key="1">
    <source>
        <dbReference type="EMBL" id="SDZ84889.1"/>
    </source>
</evidence>